<dbReference type="AlphaFoldDB" id="A0A409WZ67"/>
<keyword evidence="22" id="KW-0862">Zinc</keyword>
<dbReference type="SUPFAM" id="SSF57756">
    <property type="entry name" value="Retrovirus zinc finger-like domains"/>
    <property type="match status" value="1"/>
</dbReference>
<accession>A0A409WZ67</accession>
<keyword evidence="9" id="KW-0547">Nucleotide-binding</keyword>
<evidence type="ECO:0000256" key="17">
    <source>
        <dbReference type="ARBA" id="ARBA00022932"/>
    </source>
</evidence>
<evidence type="ECO:0000256" key="12">
    <source>
        <dbReference type="ARBA" id="ARBA00022840"/>
    </source>
</evidence>
<comment type="catalytic activity">
    <reaction evidence="20">
        <text>DNA(n) + a 2'-deoxyribonucleoside 5'-triphosphate = DNA(n+1) + diphosphate</text>
        <dbReference type="Rhea" id="RHEA:22508"/>
        <dbReference type="Rhea" id="RHEA-COMP:17339"/>
        <dbReference type="Rhea" id="RHEA-COMP:17340"/>
        <dbReference type="ChEBI" id="CHEBI:33019"/>
        <dbReference type="ChEBI" id="CHEBI:61560"/>
        <dbReference type="ChEBI" id="CHEBI:173112"/>
        <dbReference type="EC" id="2.7.7.49"/>
    </reaction>
</comment>
<dbReference type="GO" id="GO:0015074">
    <property type="term" value="P:DNA integration"/>
    <property type="evidence" value="ECO:0007669"/>
    <property type="project" value="UniProtKB-KW"/>
</dbReference>
<keyword evidence="27" id="KW-1185">Reference proteome</keyword>
<evidence type="ECO:0000256" key="13">
    <source>
        <dbReference type="ARBA" id="ARBA00022842"/>
    </source>
</evidence>
<evidence type="ECO:0008006" key="28">
    <source>
        <dbReference type="Google" id="ProtNLM"/>
    </source>
</evidence>
<dbReference type="InterPro" id="IPR036397">
    <property type="entry name" value="RNaseH_sf"/>
</dbReference>
<organism evidence="26 27">
    <name type="scientific">Gymnopilus dilepis</name>
    <dbReference type="NCBI Taxonomy" id="231916"/>
    <lineage>
        <taxon>Eukaryota</taxon>
        <taxon>Fungi</taxon>
        <taxon>Dikarya</taxon>
        <taxon>Basidiomycota</taxon>
        <taxon>Agaricomycotina</taxon>
        <taxon>Agaricomycetes</taxon>
        <taxon>Agaricomycetidae</taxon>
        <taxon>Agaricales</taxon>
        <taxon>Agaricineae</taxon>
        <taxon>Hymenogastraceae</taxon>
        <taxon>Gymnopilus</taxon>
    </lineage>
</organism>
<keyword evidence="17" id="KW-0239">DNA-directed DNA polymerase</keyword>
<dbReference type="PANTHER" id="PTHR42648:SF11">
    <property type="entry name" value="TRANSPOSON TY4-P GAG-POL POLYPROTEIN"/>
    <property type="match status" value="1"/>
</dbReference>
<dbReference type="InterPro" id="IPR025724">
    <property type="entry name" value="GAG-pre-integrase_dom"/>
</dbReference>
<feature type="region of interest" description="Disordered" evidence="23">
    <location>
        <begin position="181"/>
        <end position="206"/>
    </location>
</feature>
<keyword evidence="17" id="KW-0808">Transferase</keyword>
<dbReference type="InterPro" id="IPR054722">
    <property type="entry name" value="PolX-like_BBD"/>
</dbReference>
<feature type="compositionally biased region" description="Low complexity" evidence="23">
    <location>
        <begin position="71"/>
        <end position="81"/>
    </location>
</feature>
<dbReference type="InterPro" id="IPR036875">
    <property type="entry name" value="Znf_CCHC_sf"/>
</dbReference>
<dbReference type="GO" id="GO:0004519">
    <property type="term" value="F:endonuclease activity"/>
    <property type="evidence" value="ECO:0007669"/>
    <property type="project" value="UniProtKB-KW"/>
</dbReference>
<dbReference type="InterPro" id="IPR001584">
    <property type="entry name" value="Integrase_cat-core"/>
</dbReference>
<feature type="compositionally biased region" description="Pro residues" evidence="23">
    <location>
        <begin position="729"/>
        <end position="747"/>
    </location>
</feature>
<keyword evidence="12" id="KW-0067">ATP-binding</keyword>
<feature type="compositionally biased region" description="Pro residues" evidence="23">
    <location>
        <begin position="50"/>
        <end position="59"/>
    </location>
</feature>
<keyword evidence="7" id="KW-0540">Nuclease</keyword>
<dbReference type="GO" id="GO:0006397">
    <property type="term" value="P:mRNA processing"/>
    <property type="evidence" value="ECO:0007669"/>
    <property type="project" value="UniProtKB-KW"/>
</dbReference>
<evidence type="ECO:0000256" key="2">
    <source>
        <dbReference type="ARBA" id="ARBA00022578"/>
    </source>
</evidence>
<evidence type="ECO:0000256" key="14">
    <source>
        <dbReference type="ARBA" id="ARBA00022884"/>
    </source>
</evidence>
<feature type="compositionally biased region" description="Basic and acidic residues" evidence="23">
    <location>
        <begin position="795"/>
        <end position="810"/>
    </location>
</feature>
<comment type="catalytic activity">
    <reaction evidence="21">
        <text>DNA(n) + a 2'-deoxyribonucleoside 5'-triphosphate = DNA(n+1) + diphosphate</text>
        <dbReference type="Rhea" id="RHEA:22508"/>
        <dbReference type="Rhea" id="RHEA-COMP:17339"/>
        <dbReference type="Rhea" id="RHEA-COMP:17340"/>
        <dbReference type="ChEBI" id="CHEBI:33019"/>
        <dbReference type="ChEBI" id="CHEBI:61560"/>
        <dbReference type="ChEBI" id="CHEBI:173112"/>
        <dbReference type="EC" id="2.7.7.7"/>
    </reaction>
</comment>
<reference evidence="26 27" key="1">
    <citation type="journal article" date="2018" name="Evol. Lett.">
        <title>Horizontal gene cluster transfer increased hallucinogenic mushroom diversity.</title>
        <authorList>
            <person name="Reynolds H.T."/>
            <person name="Vijayakumar V."/>
            <person name="Gluck-Thaler E."/>
            <person name="Korotkin H.B."/>
            <person name="Matheny P.B."/>
            <person name="Slot J.C."/>
        </authorList>
    </citation>
    <scope>NUCLEOTIDE SEQUENCE [LARGE SCALE GENOMIC DNA]</scope>
    <source>
        <strain evidence="26 27">SRW20</strain>
    </source>
</reference>
<dbReference type="InterPro" id="IPR012337">
    <property type="entry name" value="RNaseH-like_sf"/>
</dbReference>
<evidence type="ECO:0000256" key="22">
    <source>
        <dbReference type="PROSITE-ProRule" id="PRU00047"/>
    </source>
</evidence>
<evidence type="ECO:0000256" key="4">
    <source>
        <dbReference type="ARBA" id="ARBA00022664"/>
    </source>
</evidence>
<evidence type="ECO:0000256" key="20">
    <source>
        <dbReference type="ARBA" id="ARBA00048173"/>
    </source>
</evidence>
<dbReference type="GO" id="GO:0006508">
    <property type="term" value="P:proteolysis"/>
    <property type="evidence" value="ECO:0007669"/>
    <property type="project" value="UniProtKB-KW"/>
</dbReference>
<dbReference type="Pfam" id="PF22936">
    <property type="entry name" value="Pol_BBD"/>
    <property type="match status" value="1"/>
</dbReference>
<evidence type="ECO:0000256" key="9">
    <source>
        <dbReference type="ARBA" id="ARBA00022741"/>
    </source>
</evidence>
<evidence type="ECO:0000313" key="26">
    <source>
        <dbReference type="EMBL" id="PPQ83815.1"/>
    </source>
</evidence>
<keyword evidence="6" id="KW-0548">Nucleotidyltransferase</keyword>
<dbReference type="Gene3D" id="3.30.420.10">
    <property type="entry name" value="Ribonuclease H-like superfamily/Ribonuclease H"/>
    <property type="match status" value="1"/>
</dbReference>
<keyword evidence="22" id="KW-0863">Zinc-finger</keyword>
<keyword evidence="16" id="KW-0695">RNA-directed DNA polymerase</keyword>
<evidence type="ECO:0000256" key="5">
    <source>
        <dbReference type="ARBA" id="ARBA00022670"/>
    </source>
</evidence>
<dbReference type="InterPro" id="IPR057670">
    <property type="entry name" value="SH3_retrovirus"/>
</dbReference>
<evidence type="ECO:0000256" key="1">
    <source>
        <dbReference type="ARBA" id="ARBA00002180"/>
    </source>
</evidence>
<dbReference type="PANTHER" id="PTHR42648">
    <property type="entry name" value="TRANSPOSASE, PUTATIVE-RELATED"/>
    <property type="match status" value="1"/>
</dbReference>
<keyword evidence="10" id="KW-0255">Endonuclease</keyword>
<evidence type="ECO:0000256" key="19">
    <source>
        <dbReference type="ARBA" id="ARBA00023172"/>
    </source>
</evidence>
<evidence type="ECO:0000256" key="8">
    <source>
        <dbReference type="ARBA" id="ARBA00022723"/>
    </source>
</evidence>
<dbReference type="STRING" id="231916.A0A409WZ67"/>
<dbReference type="InterPro" id="IPR001878">
    <property type="entry name" value="Znf_CCHC"/>
</dbReference>
<evidence type="ECO:0000256" key="3">
    <source>
        <dbReference type="ARBA" id="ARBA00022612"/>
    </source>
</evidence>
<evidence type="ECO:0000256" key="6">
    <source>
        <dbReference type="ARBA" id="ARBA00022695"/>
    </source>
</evidence>
<dbReference type="InParanoid" id="A0A409WZ67"/>
<evidence type="ECO:0000256" key="11">
    <source>
        <dbReference type="ARBA" id="ARBA00022801"/>
    </source>
</evidence>
<keyword evidence="4" id="KW-0507">mRNA processing</keyword>
<proteinExistence type="predicted"/>
<evidence type="ECO:0000313" key="27">
    <source>
        <dbReference type="Proteomes" id="UP000284706"/>
    </source>
</evidence>
<name>A0A409WZ67_9AGAR</name>
<dbReference type="OrthoDB" id="7691805at2759"/>
<protein>
    <recommendedName>
        <fullName evidence="28">Integrase catalytic domain-containing protein</fullName>
    </recommendedName>
</protein>
<keyword evidence="15" id="KW-0229">DNA integration</keyword>
<keyword evidence="8" id="KW-0479">Metal-binding</keyword>
<evidence type="ECO:0000256" key="21">
    <source>
        <dbReference type="ARBA" id="ARBA00049244"/>
    </source>
</evidence>
<keyword evidence="2" id="KW-0815">Transposition</keyword>
<dbReference type="InterPro" id="IPR039537">
    <property type="entry name" value="Retrotran_Ty1/copia-like"/>
</dbReference>
<feature type="domain" description="CCHC-type" evidence="24">
    <location>
        <begin position="157"/>
        <end position="170"/>
    </location>
</feature>
<keyword evidence="18" id="KW-0917">Virion maturation</keyword>
<keyword evidence="13" id="KW-0460">Magnesium</keyword>
<evidence type="ECO:0000259" key="24">
    <source>
        <dbReference type="PROSITE" id="PS50158"/>
    </source>
</evidence>
<dbReference type="GO" id="GO:0003723">
    <property type="term" value="F:RNA binding"/>
    <property type="evidence" value="ECO:0007669"/>
    <property type="project" value="UniProtKB-KW"/>
</dbReference>
<dbReference type="GO" id="GO:0008270">
    <property type="term" value="F:zinc ion binding"/>
    <property type="evidence" value="ECO:0007669"/>
    <property type="project" value="UniProtKB-KW"/>
</dbReference>
<dbReference type="Pfam" id="PF13976">
    <property type="entry name" value="gag_pre-integrs"/>
    <property type="match status" value="1"/>
</dbReference>
<comment type="caution">
    <text evidence="26">The sequence shown here is derived from an EMBL/GenBank/DDBJ whole genome shotgun (WGS) entry which is preliminary data.</text>
</comment>
<dbReference type="GO" id="GO:0003887">
    <property type="term" value="F:DNA-directed DNA polymerase activity"/>
    <property type="evidence" value="ECO:0007669"/>
    <property type="project" value="UniProtKB-KW"/>
</dbReference>
<evidence type="ECO:0000256" key="7">
    <source>
        <dbReference type="ARBA" id="ARBA00022722"/>
    </source>
</evidence>
<evidence type="ECO:0000256" key="23">
    <source>
        <dbReference type="SAM" id="MobiDB-lite"/>
    </source>
</evidence>
<dbReference type="GO" id="GO:0006310">
    <property type="term" value="P:DNA recombination"/>
    <property type="evidence" value="ECO:0007669"/>
    <property type="project" value="UniProtKB-KW"/>
</dbReference>
<feature type="region of interest" description="Disordered" evidence="23">
    <location>
        <begin position="721"/>
        <end position="819"/>
    </location>
</feature>
<dbReference type="EMBL" id="NHYE01004566">
    <property type="protein sequence ID" value="PPQ83815.1"/>
    <property type="molecule type" value="Genomic_DNA"/>
</dbReference>
<dbReference type="GO" id="GO:0008233">
    <property type="term" value="F:peptidase activity"/>
    <property type="evidence" value="ECO:0007669"/>
    <property type="project" value="UniProtKB-KW"/>
</dbReference>
<dbReference type="GO" id="GO:0005634">
    <property type="term" value="C:nucleus"/>
    <property type="evidence" value="ECO:0007669"/>
    <property type="project" value="UniProtKB-ARBA"/>
</dbReference>
<keyword evidence="19" id="KW-0233">DNA recombination</keyword>
<keyword evidence="14" id="KW-0694">RNA-binding</keyword>
<evidence type="ECO:0000259" key="25">
    <source>
        <dbReference type="PROSITE" id="PS50994"/>
    </source>
</evidence>
<keyword evidence="3" id="KW-1188">Viral release from host cell</keyword>
<dbReference type="Pfam" id="PF25597">
    <property type="entry name" value="SH3_retrovirus"/>
    <property type="match status" value="1"/>
</dbReference>
<dbReference type="PROSITE" id="PS50994">
    <property type="entry name" value="INTEGRASE"/>
    <property type="match status" value="1"/>
</dbReference>
<evidence type="ECO:0000256" key="16">
    <source>
        <dbReference type="ARBA" id="ARBA00022918"/>
    </source>
</evidence>
<keyword evidence="5" id="KW-0645">Protease</keyword>
<sequence>MSANPTASNPTVFPDSEKFDGTNWFSWKRAILTAAEIKGADGYLLGQIPQPSPAPPPSANPQNVALPPDPTSWDSTTPSPSEWKMRNAWTKGLILYNCINPVGLGVDLAGTAADAWTALVSLYDISSDVAAVNAQRDLRNTMYKDARKPPPRSNLQCSNCGRRGHLKDKCYWPGGGMEGQFPPGFGKRGGESGSAQTPPAPNSTPTASVAVVSEKAFALVTRTAIAASTEARKAATPTYADSGASDNCFTKREDFATYTPYEKPREGQPANADGHFRILGYGQVVKTIMASGKKVMLTLNSIHTPDLVANLVSIGRFDKAGFTVTFGGGKVEFKDPEGDVILHGRGSDGIYLLDMGNETPAGRADNTSLAFSARSQEKPAPIEAWHRRFGHAGVSAIKQAYAKNLVDGLQVTGDIEAKVSCEDCVLGKQVARPYDEEFEKESEVLERVHMDIWVCTRIPSLGGANYMMLFADGGSSHLDPFYLTNKSAEATLEAFKEYHTRSERLTGKKLRILRSDMDPAFMSEGWQTYLRDHGIKHETGAAYSHASNGMAERAIRTVIEGTRAMLIDSGLPWNLWAEASKTFCDVRNLLPSSRHPGAIPEEVWTGKRQDVSHLRPFGCVAYAKIAPEVDQSKLAPRSIKYTMVGYFGRDAYKLYDRASRTLIKARNVIFEEGEIHRTTDSLAAPNDPEDIPEDFTTPIIQGAATPVTEKADAGLGNEAIPTDVNVLHPRPPVAPRPRPSDPLPRAPPLESIPDDGAQPLQTVEPQRAPTMTEPRRSARIATGAARSAAAQASEESERREAEARAGREDWATDGSRPRAFMASDLPSFLEELDECVKSMYPPFEHIALLSTNGGGRRIPLTYRQAMEEPDVWGPAMKAELDKEMVGTYDGLGYYRSRADPCIHSRNINGVLDVNGTYTDDVLGASTNDETAEAAADELAKCFDIKKSKPSYIALA</sequence>
<dbReference type="GO" id="GO:0005524">
    <property type="term" value="F:ATP binding"/>
    <property type="evidence" value="ECO:0007669"/>
    <property type="project" value="UniProtKB-KW"/>
</dbReference>
<dbReference type="Proteomes" id="UP000284706">
    <property type="component" value="Unassembled WGS sequence"/>
</dbReference>
<dbReference type="SUPFAM" id="SSF53098">
    <property type="entry name" value="Ribonuclease H-like"/>
    <property type="match status" value="1"/>
</dbReference>
<evidence type="ECO:0000256" key="15">
    <source>
        <dbReference type="ARBA" id="ARBA00022908"/>
    </source>
</evidence>
<gene>
    <name evidence="26" type="ORF">CVT26_005171</name>
</gene>
<feature type="domain" description="Integrase catalytic" evidence="25">
    <location>
        <begin position="429"/>
        <end position="608"/>
    </location>
</feature>
<evidence type="ECO:0000256" key="10">
    <source>
        <dbReference type="ARBA" id="ARBA00022759"/>
    </source>
</evidence>
<dbReference type="PROSITE" id="PS50158">
    <property type="entry name" value="ZF_CCHC"/>
    <property type="match status" value="1"/>
</dbReference>
<feature type="compositionally biased region" description="Low complexity" evidence="23">
    <location>
        <begin position="779"/>
        <end position="793"/>
    </location>
</feature>
<dbReference type="GO" id="GO:0032196">
    <property type="term" value="P:transposition"/>
    <property type="evidence" value="ECO:0007669"/>
    <property type="project" value="UniProtKB-KW"/>
</dbReference>
<feature type="region of interest" description="Disordered" evidence="23">
    <location>
        <begin position="46"/>
        <end position="81"/>
    </location>
</feature>
<dbReference type="GO" id="GO:0003964">
    <property type="term" value="F:RNA-directed DNA polymerase activity"/>
    <property type="evidence" value="ECO:0007669"/>
    <property type="project" value="UniProtKB-KW"/>
</dbReference>
<evidence type="ECO:0000256" key="18">
    <source>
        <dbReference type="ARBA" id="ARBA00023113"/>
    </source>
</evidence>
<comment type="function">
    <text evidence="1">The aspartyl protease (PR) mediates the proteolytic cleavages of the Gag and Gag-Pol polyproteins after assembly of the VLP.</text>
</comment>
<keyword evidence="11" id="KW-0378">Hydrolase</keyword>